<evidence type="ECO:0000313" key="15">
    <source>
        <dbReference type="Proteomes" id="UP000823046"/>
    </source>
</evidence>
<feature type="domain" description="Helicase ATP-binding" evidence="11">
    <location>
        <begin position="84"/>
        <end position="255"/>
    </location>
</feature>
<evidence type="ECO:0000256" key="7">
    <source>
        <dbReference type="ARBA" id="ARBA00023242"/>
    </source>
</evidence>
<dbReference type="Pfam" id="PF00270">
    <property type="entry name" value="DEAD"/>
    <property type="match status" value="1"/>
</dbReference>
<comment type="caution">
    <text evidence="14">The sequence shown here is derived from an EMBL/GenBank/DDBJ whole genome shotgun (WGS) entry which is preliminary data.</text>
</comment>
<dbReference type="CDD" id="cd18787">
    <property type="entry name" value="SF2_C_DEAD"/>
    <property type="match status" value="1"/>
</dbReference>
<dbReference type="InterPro" id="IPR050079">
    <property type="entry name" value="DEAD_box_RNA_helicase"/>
</dbReference>
<evidence type="ECO:0000256" key="6">
    <source>
        <dbReference type="ARBA" id="ARBA00022884"/>
    </source>
</evidence>
<feature type="domain" description="DEAD-box RNA helicase Q" evidence="13">
    <location>
        <begin position="53"/>
        <end position="81"/>
    </location>
</feature>
<proteinExistence type="inferred from homology"/>
<evidence type="ECO:0000256" key="1">
    <source>
        <dbReference type="ARBA" id="ARBA00004123"/>
    </source>
</evidence>
<evidence type="ECO:0000256" key="4">
    <source>
        <dbReference type="ARBA" id="ARBA00022806"/>
    </source>
</evidence>
<dbReference type="PROSITE" id="PS00039">
    <property type="entry name" value="DEAD_ATP_HELICASE"/>
    <property type="match status" value="1"/>
</dbReference>
<evidence type="ECO:0000256" key="3">
    <source>
        <dbReference type="ARBA" id="ARBA00022801"/>
    </source>
</evidence>
<name>A0ABQ7JCV3_9APIC</name>
<dbReference type="InterPro" id="IPR044765">
    <property type="entry name" value="DDX47/Rrp3_DEADc"/>
</dbReference>
<dbReference type="GO" id="GO:0004386">
    <property type="term" value="F:helicase activity"/>
    <property type="evidence" value="ECO:0007669"/>
    <property type="project" value="UniProtKB-KW"/>
</dbReference>
<dbReference type="Gene3D" id="3.40.50.300">
    <property type="entry name" value="P-loop containing nucleotide triphosphate hydrolases"/>
    <property type="match status" value="2"/>
</dbReference>
<dbReference type="EMBL" id="JADAQX010000128">
    <property type="protein sequence ID" value="KAF8821778.1"/>
    <property type="molecule type" value="Genomic_DNA"/>
</dbReference>
<gene>
    <name evidence="14" type="ORF">IE077_000194</name>
</gene>
<accession>A0ABQ7JCV3</accession>
<organism evidence="14 15">
    <name type="scientific">Cardiosporidium cionae</name>
    <dbReference type="NCBI Taxonomy" id="476202"/>
    <lineage>
        <taxon>Eukaryota</taxon>
        <taxon>Sar</taxon>
        <taxon>Alveolata</taxon>
        <taxon>Apicomplexa</taxon>
        <taxon>Aconoidasida</taxon>
        <taxon>Nephromycida</taxon>
        <taxon>Cardiosporidium</taxon>
    </lineage>
</organism>
<dbReference type="SUPFAM" id="SSF52540">
    <property type="entry name" value="P-loop containing nucleoside triphosphate hydrolases"/>
    <property type="match status" value="1"/>
</dbReference>
<dbReference type="InterPro" id="IPR027417">
    <property type="entry name" value="P-loop_NTPase"/>
</dbReference>
<protein>
    <submittedName>
        <fullName evidence="14">DEAD/DEAH box helicase family protein</fullName>
    </submittedName>
</protein>
<evidence type="ECO:0000256" key="8">
    <source>
        <dbReference type="ARBA" id="ARBA00024350"/>
    </source>
</evidence>
<feature type="short sequence motif" description="Q motif" evidence="9">
    <location>
        <begin position="53"/>
        <end position="81"/>
    </location>
</feature>
<dbReference type="SMART" id="SM00490">
    <property type="entry name" value="HELICc"/>
    <property type="match status" value="1"/>
</dbReference>
<keyword evidence="15" id="KW-1185">Reference proteome</keyword>
<dbReference type="Pfam" id="PF00271">
    <property type="entry name" value="Helicase_C"/>
    <property type="match status" value="1"/>
</dbReference>
<evidence type="ECO:0000259" key="13">
    <source>
        <dbReference type="PROSITE" id="PS51195"/>
    </source>
</evidence>
<dbReference type="InterPro" id="IPR001650">
    <property type="entry name" value="Helicase_C-like"/>
</dbReference>
<keyword evidence="7" id="KW-0539">Nucleus</keyword>
<evidence type="ECO:0000313" key="14">
    <source>
        <dbReference type="EMBL" id="KAF8821778.1"/>
    </source>
</evidence>
<evidence type="ECO:0000256" key="5">
    <source>
        <dbReference type="ARBA" id="ARBA00022840"/>
    </source>
</evidence>
<dbReference type="InterPro" id="IPR014014">
    <property type="entry name" value="RNA_helicase_DEAD_Q_motif"/>
</dbReference>
<dbReference type="InterPro" id="IPR014001">
    <property type="entry name" value="Helicase_ATP-bd"/>
</dbReference>
<evidence type="ECO:0000259" key="11">
    <source>
        <dbReference type="PROSITE" id="PS51192"/>
    </source>
</evidence>
<dbReference type="PANTHER" id="PTHR47959">
    <property type="entry name" value="ATP-DEPENDENT RNA HELICASE RHLE-RELATED"/>
    <property type="match status" value="1"/>
</dbReference>
<dbReference type="PROSITE" id="PS51194">
    <property type="entry name" value="HELICASE_CTER"/>
    <property type="match status" value="1"/>
</dbReference>
<evidence type="ECO:0000259" key="12">
    <source>
        <dbReference type="PROSITE" id="PS51194"/>
    </source>
</evidence>
<dbReference type="SMART" id="SM00487">
    <property type="entry name" value="DEXDc"/>
    <property type="match status" value="1"/>
</dbReference>
<evidence type="ECO:0000256" key="10">
    <source>
        <dbReference type="RuleBase" id="RU000492"/>
    </source>
</evidence>
<keyword evidence="6" id="KW-0694">RNA-binding</keyword>
<keyword evidence="2 10" id="KW-0547">Nucleotide-binding</keyword>
<keyword evidence="4 10" id="KW-0347">Helicase</keyword>
<dbReference type="InterPro" id="IPR011545">
    <property type="entry name" value="DEAD/DEAH_box_helicase_dom"/>
</dbReference>
<comment type="similarity">
    <text evidence="8">Belongs to the DEAD box helicase family. DDX47/RRP3 subfamily.</text>
</comment>
<keyword evidence="3 10" id="KW-0378">Hydrolase</keyword>
<comment type="subcellular location">
    <subcellularLocation>
        <location evidence="1">Nucleus</location>
    </subcellularLocation>
</comment>
<dbReference type="PROSITE" id="PS51192">
    <property type="entry name" value="HELICASE_ATP_BIND_1"/>
    <property type="match status" value="1"/>
</dbReference>
<feature type="domain" description="Helicase C-terminal" evidence="12">
    <location>
        <begin position="285"/>
        <end position="426"/>
    </location>
</feature>
<sequence length="508" mass="56691">MVTVVCSCNDSQNISIYVCRKMAKNGNVQPAIDSVSNQSNVEDITSSSVESFKSFSDLGLGEELVEICSILGWKSPTEIQAMSIPFALQGRDIIGLAETGSGKTAAFALPILHTLLDSPQRLYALTLAPTRELCVQIAEQFQALGSTIQLEVATLVGGLDMITQALAIAKKPHIIVASPGRLVDHLENTKGFNLQTMKYLVMDEADRLLSMDFEEDLDKILQVFPKHRQTFLFSATMTSKVAKLQKASLKKPIKVTVNSKYDTVKELIQNYLLIPFKYKWTYAVAILKYFQAYSAMVFCNTCLVAKKLAIFLRHLGFSSVCLHGRMTQPQRLAALNSFKAGNRKILVVTEVGSRGLDIPHVDIVLNFDIPLSSKDYIHRVGRTARAGRSGRALSFVTQYDIEAFQRVEHALGKKLGEFRDMEEPVALAYHEKALEALRMEIPLSLRVAVHAYISNLYSMVISRIFVNSDYGSTELEVKETDQDKLLTGTKRQAGNQKFTKRYKKERVS</sequence>
<dbReference type="CDD" id="cd17954">
    <property type="entry name" value="DEADc_DDX47"/>
    <property type="match status" value="1"/>
</dbReference>
<dbReference type="PANTHER" id="PTHR47959:SF20">
    <property type="entry name" value="RNA HELICASE"/>
    <property type="match status" value="1"/>
</dbReference>
<keyword evidence="5 10" id="KW-0067">ATP-binding</keyword>
<reference evidence="14 15" key="1">
    <citation type="journal article" date="2020" name="bioRxiv">
        <title>Metabolic contributions of an alphaproteobacterial endosymbiont in the apicomplexan Cardiosporidium cionae.</title>
        <authorList>
            <person name="Hunter E.S."/>
            <person name="Paight C.J."/>
            <person name="Lane C.E."/>
        </authorList>
    </citation>
    <scope>NUCLEOTIDE SEQUENCE [LARGE SCALE GENOMIC DNA]</scope>
    <source>
        <strain evidence="14">ESH_2018</strain>
    </source>
</reference>
<dbReference type="PROSITE" id="PS51195">
    <property type="entry name" value="Q_MOTIF"/>
    <property type="match status" value="1"/>
</dbReference>
<evidence type="ECO:0000256" key="2">
    <source>
        <dbReference type="ARBA" id="ARBA00022741"/>
    </source>
</evidence>
<dbReference type="InterPro" id="IPR000629">
    <property type="entry name" value="RNA-helicase_DEAD-box_CS"/>
</dbReference>
<dbReference type="Proteomes" id="UP000823046">
    <property type="component" value="Unassembled WGS sequence"/>
</dbReference>
<evidence type="ECO:0000256" key="9">
    <source>
        <dbReference type="PROSITE-ProRule" id="PRU00552"/>
    </source>
</evidence>